<dbReference type="Proteomes" id="UP000831768">
    <property type="component" value="Chromosome"/>
</dbReference>
<dbReference type="GeneID" id="71927311"/>
<dbReference type="Pfam" id="PF24001">
    <property type="entry name" value="DUF7317"/>
    <property type="match status" value="1"/>
</dbReference>
<evidence type="ECO:0000313" key="1">
    <source>
        <dbReference type="EMBL" id="UPM43740.1"/>
    </source>
</evidence>
<name>A0A8U0A3I5_9EURY</name>
<protein>
    <submittedName>
        <fullName evidence="1">UPF0175 family protein</fullName>
    </submittedName>
</protein>
<dbReference type="RefSeq" id="WP_247994401.1">
    <property type="nucleotide sequence ID" value="NZ_CP096019.1"/>
</dbReference>
<accession>A0A8U0A3I5</accession>
<dbReference type="KEGG" id="haad:MW046_04650"/>
<gene>
    <name evidence="1" type="ORF">MW046_04650</name>
</gene>
<dbReference type="InterPro" id="IPR055741">
    <property type="entry name" value="DUF7317"/>
</dbReference>
<sequence length="59" mass="6247">MRQHAVVAAISLYQSGTLTLEQAAGYAGVTPETMYKRLQGNGINVRETTAPAGEPATVR</sequence>
<dbReference type="EMBL" id="CP096019">
    <property type="protein sequence ID" value="UPM43740.1"/>
    <property type="molecule type" value="Genomic_DNA"/>
</dbReference>
<dbReference type="AlphaFoldDB" id="A0A8U0A3I5"/>
<keyword evidence="2" id="KW-1185">Reference proteome</keyword>
<reference evidence="1" key="1">
    <citation type="submission" date="2022-04" db="EMBL/GenBank/DDBJ databases">
        <title>Halocatena sp. nov., isolated from a salt lake.</title>
        <authorList>
            <person name="Cui H.-L."/>
        </authorList>
    </citation>
    <scope>NUCLEOTIDE SEQUENCE</scope>
    <source>
        <strain evidence="1">AD-1</strain>
    </source>
</reference>
<evidence type="ECO:0000313" key="2">
    <source>
        <dbReference type="Proteomes" id="UP000831768"/>
    </source>
</evidence>
<proteinExistence type="predicted"/>
<organism evidence="1 2">
    <name type="scientific">Halocatena salina</name>
    <dbReference type="NCBI Taxonomy" id="2934340"/>
    <lineage>
        <taxon>Archaea</taxon>
        <taxon>Methanobacteriati</taxon>
        <taxon>Methanobacteriota</taxon>
        <taxon>Stenosarchaea group</taxon>
        <taxon>Halobacteria</taxon>
        <taxon>Halobacteriales</taxon>
        <taxon>Natronomonadaceae</taxon>
        <taxon>Halocatena</taxon>
    </lineage>
</organism>